<keyword evidence="1" id="KW-0677">Repeat</keyword>
<dbReference type="Pfam" id="PF13540">
    <property type="entry name" value="RCC1_2"/>
    <property type="match status" value="1"/>
</dbReference>
<keyword evidence="2" id="KW-0732">Signal</keyword>
<comment type="caution">
    <text evidence="4">The sequence shown here is derived from an EMBL/GenBank/DDBJ whole genome shotgun (WGS) entry which is preliminary data.</text>
</comment>
<proteinExistence type="predicted"/>
<dbReference type="PANTHER" id="PTHR22870">
    <property type="entry name" value="REGULATOR OF CHROMOSOME CONDENSATION"/>
    <property type="match status" value="1"/>
</dbReference>
<dbReference type="PANTHER" id="PTHR22870:SF408">
    <property type="entry name" value="OS09G0560450 PROTEIN"/>
    <property type="match status" value="1"/>
</dbReference>
<dbReference type="InterPro" id="IPR001119">
    <property type="entry name" value="SLH_dom"/>
</dbReference>
<dbReference type="InterPro" id="IPR009091">
    <property type="entry name" value="RCC1/BLIP-II"/>
</dbReference>
<gene>
    <name evidence="4" type="ORF">DFP98_11663</name>
</gene>
<name>A0A3D9JME3_9BACL</name>
<feature type="domain" description="SLH" evidence="3">
    <location>
        <begin position="428"/>
        <end position="491"/>
    </location>
</feature>
<reference evidence="4 5" key="1">
    <citation type="submission" date="2018-07" db="EMBL/GenBank/DDBJ databases">
        <title>Genomic Encyclopedia of Type Strains, Phase III (KMG-III): the genomes of soil and plant-associated and newly described type strains.</title>
        <authorList>
            <person name="Whitman W."/>
        </authorList>
    </citation>
    <scope>NUCLEOTIDE SEQUENCE [LARGE SCALE GENOMIC DNA]</scope>
    <source>
        <strain evidence="4 5">CECT 7287</strain>
    </source>
</reference>
<accession>A0A3D9JME3</accession>
<dbReference type="Gene3D" id="2.130.10.30">
    <property type="entry name" value="Regulator of chromosome condensation 1/beta-lactamase-inhibitor protein II"/>
    <property type="match status" value="2"/>
</dbReference>
<dbReference type="InterPro" id="IPR000408">
    <property type="entry name" value="Reg_chr_condens"/>
</dbReference>
<dbReference type="RefSeq" id="WP_116062368.1">
    <property type="nucleotide sequence ID" value="NZ_QRDZ01000016.1"/>
</dbReference>
<dbReference type="Pfam" id="PF00395">
    <property type="entry name" value="SLH"/>
    <property type="match status" value="2"/>
</dbReference>
<organism evidence="4 5">
    <name type="scientific">Cohnella phaseoli</name>
    <dbReference type="NCBI Taxonomy" id="456490"/>
    <lineage>
        <taxon>Bacteria</taxon>
        <taxon>Bacillati</taxon>
        <taxon>Bacillota</taxon>
        <taxon>Bacilli</taxon>
        <taxon>Bacillales</taxon>
        <taxon>Paenibacillaceae</taxon>
        <taxon>Cohnella</taxon>
    </lineage>
</organism>
<dbReference type="SUPFAM" id="SSF50985">
    <property type="entry name" value="RCC1/BLIP-II"/>
    <property type="match status" value="1"/>
</dbReference>
<evidence type="ECO:0000259" key="3">
    <source>
        <dbReference type="PROSITE" id="PS51272"/>
    </source>
</evidence>
<dbReference type="Pfam" id="PF00415">
    <property type="entry name" value="RCC1"/>
    <property type="match status" value="1"/>
</dbReference>
<evidence type="ECO:0000256" key="1">
    <source>
        <dbReference type="ARBA" id="ARBA00022737"/>
    </source>
</evidence>
<evidence type="ECO:0000256" key="2">
    <source>
        <dbReference type="SAM" id="SignalP"/>
    </source>
</evidence>
<evidence type="ECO:0000313" key="4">
    <source>
        <dbReference type="EMBL" id="RED75261.1"/>
    </source>
</evidence>
<evidence type="ECO:0000313" key="5">
    <source>
        <dbReference type="Proteomes" id="UP000256977"/>
    </source>
</evidence>
<feature type="domain" description="SLH" evidence="3">
    <location>
        <begin position="495"/>
        <end position="558"/>
    </location>
</feature>
<dbReference type="AlphaFoldDB" id="A0A3D9JME3"/>
<feature type="signal peptide" evidence="2">
    <location>
        <begin position="1"/>
        <end position="24"/>
    </location>
</feature>
<dbReference type="Proteomes" id="UP000256977">
    <property type="component" value="Unassembled WGS sequence"/>
</dbReference>
<dbReference type="PROSITE" id="PS50012">
    <property type="entry name" value="RCC1_3"/>
    <property type="match status" value="2"/>
</dbReference>
<dbReference type="EMBL" id="QRDZ01000016">
    <property type="protein sequence ID" value="RED75261.1"/>
    <property type="molecule type" value="Genomic_DNA"/>
</dbReference>
<feature type="chain" id="PRO_5039058978" evidence="2">
    <location>
        <begin position="25"/>
        <end position="564"/>
    </location>
</feature>
<protein>
    <submittedName>
        <fullName evidence="4">S-layer family protein</fullName>
    </submittedName>
</protein>
<dbReference type="OrthoDB" id="27389at2"/>
<keyword evidence="5" id="KW-1185">Reference proteome</keyword>
<sequence length="564" mass="61883">MIRKVLIYCMVVVIVFNLIPSHEAAAAAEGRFDQTIASGNGRVYAIKQDGSLWYWGKGTFNDQSGDQSPERAKITKLMDDVIGVYADWFSGYVIKADRSMWTVGDHGEVVKVMDDVKAVANSYTEWIALKTDGTVWKGDIHRSITPKKKLSDVVQISAGINAFYAVKEDGTLWGWGNNYSGTLGIKTPSPDVLTPILIMKDVASVHGAGMAAFAVKKDGSLWGWGNHDGLIFNGADETWAFDPYDDGSQSIVASQFTPVKLMDKVLKIDGRNHLAVIKKDKSLWLWGENEDGQLGDGTQLSRFTPQKVLDDVVDVTAEGAFTIALRSDGTLWGFGTNSVGELGLGAFDYDPHTMPIRLMDNVARTGAQASFPSLWAKEDILYASQEGLLPKRLQSQYQSSITRSEFVSLIVPLIENKTGKDLDTILLERGLTLNYSFSDTSDSDILHIAAIGIIEGIGGGRFNPEGLINREQAASILMKTALFLGSDNRVVQLDESLLADREQISSWALEAVNYCLNAEIMRGVGNSVFSPKASYSREMSIITTMRLYKLLNVGSEKGRFDEPL</sequence>
<dbReference type="PROSITE" id="PS51272">
    <property type="entry name" value="SLH"/>
    <property type="match status" value="2"/>
</dbReference>
<dbReference type="InterPro" id="IPR051210">
    <property type="entry name" value="Ub_ligase/GEF_domain"/>
</dbReference>